<dbReference type="InterPro" id="IPR009078">
    <property type="entry name" value="Ferritin-like_SF"/>
</dbReference>
<dbReference type="Gene3D" id="1.20.1260.10">
    <property type="match status" value="1"/>
</dbReference>
<evidence type="ECO:0000313" key="3">
    <source>
        <dbReference type="Proteomes" id="UP000597206"/>
    </source>
</evidence>
<dbReference type="RefSeq" id="WP_196122991.1">
    <property type="nucleotide sequence ID" value="NZ_JADPMR010000001.1"/>
</dbReference>
<evidence type="ECO:0000256" key="1">
    <source>
        <dbReference type="SAM" id="SignalP"/>
    </source>
</evidence>
<comment type="caution">
    <text evidence="2">The sequence shown here is derived from an EMBL/GenBank/DDBJ whole genome shotgun (WGS) entry which is preliminary data.</text>
</comment>
<gene>
    <name evidence="2" type="ORF">I1A42_06700</name>
</gene>
<accession>A0ABS0GCZ8</accession>
<keyword evidence="1" id="KW-0732">Signal</keyword>
<dbReference type="InterPro" id="IPR012347">
    <property type="entry name" value="Ferritin-like"/>
</dbReference>
<evidence type="ECO:0000313" key="2">
    <source>
        <dbReference type="EMBL" id="MBF9000245.1"/>
    </source>
</evidence>
<dbReference type="SUPFAM" id="SSF47240">
    <property type="entry name" value="Ferritin-like"/>
    <property type="match status" value="1"/>
</dbReference>
<proteinExistence type="predicted"/>
<dbReference type="Proteomes" id="UP000597206">
    <property type="component" value="Unassembled WGS sequence"/>
</dbReference>
<name>A0ABS0GCZ8_9VIBR</name>
<sequence length="172" mass="19259">MMNNITSTLLLSALATLPMSALATNTDFGAQGAKQTANPTLEQMMEYAIQDEYHAKEEYRLIMQTYGAIRPFTNIIRAEQKHIERLTSLYQQRGVAIPDDTAKEHVVVPDSLKNAFSTGVSAEIDNIAMYQSFLNSELLKKPENSDIKGVFTALMNASKNHLSAFERHANRY</sequence>
<dbReference type="CDD" id="cd01048">
    <property type="entry name" value="Ferritin_like_AB2"/>
    <property type="match status" value="1"/>
</dbReference>
<protein>
    <submittedName>
        <fullName evidence="2">DUF2202 domain-containing protein</fullName>
    </submittedName>
</protein>
<dbReference type="InterPro" id="IPR019243">
    <property type="entry name" value="DUF2202"/>
</dbReference>
<dbReference type="EMBL" id="JADPMR010000001">
    <property type="protein sequence ID" value="MBF9000245.1"/>
    <property type="molecule type" value="Genomic_DNA"/>
</dbReference>
<keyword evidence="3" id="KW-1185">Reference proteome</keyword>
<organism evidence="2 3">
    <name type="scientific">Vibrio nitrifigilis</name>
    <dbReference type="NCBI Taxonomy" id="2789781"/>
    <lineage>
        <taxon>Bacteria</taxon>
        <taxon>Pseudomonadati</taxon>
        <taxon>Pseudomonadota</taxon>
        <taxon>Gammaproteobacteria</taxon>
        <taxon>Vibrionales</taxon>
        <taxon>Vibrionaceae</taxon>
        <taxon>Vibrio</taxon>
    </lineage>
</organism>
<reference evidence="2 3" key="1">
    <citation type="submission" date="2020-11" db="EMBL/GenBank/DDBJ databases">
        <title>Vibrio nitrifigilis sp. nov., a marine nitrogen-fixing bacterium isolated from the lagoon sediment of an islet inside an atoll.</title>
        <authorList>
            <person name="Wang L.-T."/>
            <person name="Shieh W.Y."/>
        </authorList>
    </citation>
    <scope>NUCLEOTIDE SEQUENCE [LARGE SCALE GENOMIC DNA]</scope>
    <source>
        <strain evidence="2 3">NFV-1</strain>
    </source>
</reference>
<feature type="signal peptide" evidence="1">
    <location>
        <begin position="1"/>
        <end position="23"/>
    </location>
</feature>
<feature type="chain" id="PRO_5045637058" evidence="1">
    <location>
        <begin position="24"/>
        <end position="172"/>
    </location>
</feature>